<dbReference type="PANTHER" id="PTHR12131">
    <property type="entry name" value="ATP-DEPENDENT RNA AND DNA HELICASE"/>
    <property type="match status" value="1"/>
</dbReference>
<protein>
    <submittedName>
        <fullName evidence="7">Helicase C-terminal</fullName>
    </submittedName>
</protein>
<dbReference type="CDD" id="cd18805">
    <property type="entry name" value="SF2_C_suv3"/>
    <property type="match status" value="1"/>
</dbReference>
<dbReference type="Pfam" id="PF22527">
    <property type="entry name" value="DEXQc_Suv3"/>
    <property type="match status" value="1"/>
</dbReference>
<evidence type="ECO:0000256" key="1">
    <source>
        <dbReference type="ARBA" id="ARBA00022741"/>
    </source>
</evidence>
<dbReference type="EMBL" id="JAPQKS010000002">
    <property type="protein sequence ID" value="KAJ5246696.1"/>
    <property type="molecule type" value="Genomic_DNA"/>
</dbReference>
<dbReference type="GO" id="GO:0045025">
    <property type="term" value="C:mitochondrial degradosome"/>
    <property type="evidence" value="ECO:0007669"/>
    <property type="project" value="TreeGrafter"/>
</dbReference>
<name>A0A9W9TWS3_9EURO</name>
<reference evidence="7" key="1">
    <citation type="submission" date="2022-11" db="EMBL/GenBank/DDBJ databases">
        <authorList>
            <person name="Petersen C."/>
        </authorList>
    </citation>
    <scope>NUCLEOTIDE SEQUENCE</scope>
    <source>
        <strain evidence="7">IBT 19713</strain>
    </source>
</reference>
<dbReference type="InterPro" id="IPR001650">
    <property type="entry name" value="Helicase_C-like"/>
</dbReference>
<dbReference type="InterPro" id="IPR027417">
    <property type="entry name" value="P-loop_NTPase"/>
</dbReference>
<keyword evidence="8" id="KW-1185">Reference proteome</keyword>
<dbReference type="Proteomes" id="UP001150941">
    <property type="component" value="Unassembled WGS sequence"/>
</dbReference>
<dbReference type="FunFam" id="3.40.50.300:FF:000957">
    <property type="entry name" value="ATP-dependent RNA helicase SUV3L, mitochondrial"/>
    <property type="match status" value="1"/>
</dbReference>
<dbReference type="InterPro" id="IPR022192">
    <property type="entry name" value="SUV3_C"/>
</dbReference>
<evidence type="ECO:0000259" key="6">
    <source>
        <dbReference type="PROSITE" id="PS51194"/>
    </source>
</evidence>
<feature type="region of interest" description="Disordered" evidence="5">
    <location>
        <begin position="175"/>
        <end position="204"/>
    </location>
</feature>
<dbReference type="GO" id="GO:0005524">
    <property type="term" value="F:ATP binding"/>
    <property type="evidence" value="ECO:0007669"/>
    <property type="project" value="UniProtKB-KW"/>
</dbReference>
<dbReference type="InterPro" id="IPR050699">
    <property type="entry name" value="RNA-DNA_Helicase"/>
</dbReference>
<organism evidence="7 8">
    <name type="scientific">Penicillium chermesinum</name>
    <dbReference type="NCBI Taxonomy" id="63820"/>
    <lineage>
        <taxon>Eukaryota</taxon>
        <taxon>Fungi</taxon>
        <taxon>Dikarya</taxon>
        <taxon>Ascomycota</taxon>
        <taxon>Pezizomycotina</taxon>
        <taxon>Eurotiomycetes</taxon>
        <taxon>Eurotiomycetidae</taxon>
        <taxon>Eurotiales</taxon>
        <taxon>Aspergillaceae</taxon>
        <taxon>Penicillium</taxon>
    </lineage>
</organism>
<evidence type="ECO:0000256" key="3">
    <source>
        <dbReference type="ARBA" id="ARBA00022806"/>
    </source>
</evidence>
<evidence type="ECO:0000313" key="7">
    <source>
        <dbReference type="EMBL" id="KAJ5246696.1"/>
    </source>
</evidence>
<reference evidence="7" key="2">
    <citation type="journal article" date="2023" name="IMA Fungus">
        <title>Comparative genomic study of the Penicillium genus elucidates a diverse pangenome and 15 lateral gene transfer events.</title>
        <authorList>
            <person name="Petersen C."/>
            <person name="Sorensen T."/>
            <person name="Nielsen M.R."/>
            <person name="Sondergaard T.E."/>
            <person name="Sorensen J.L."/>
            <person name="Fitzpatrick D.A."/>
            <person name="Frisvad J.C."/>
            <person name="Nielsen K.L."/>
        </authorList>
    </citation>
    <scope>NUCLEOTIDE SEQUENCE</scope>
    <source>
        <strain evidence="7">IBT 19713</strain>
    </source>
</reference>
<keyword evidence="3 7" id="KW-0347">Helicase</keyword>
<dbReference type="GeneID" id="83198279"/>
<dbReference type="SMART" id="SM00490">
    <property type="entry name" value="HELICc"/>
    <property type="match status" value="1"/>
</dbReference>
<feature type="domain" description="Helicase C-terminal" evidence="6">
    <location>
        <begin position="343"/>
        <end position="498"/>
    </location>
</feature>
<feature type="region of interest" description="Disordered" evidence="5">
    <location>
        <begin position="718"/>
        <end position="757"/>
    </location>
</feature>
<dbReference type="Gene3D" id="1.20.272.40">
    <property type="match status" value="1"/>
</dbReference>
<proteinExistence type="predicted"/>
<dbReference type="GO" id="GO:0016787">
    <property type="term" value="F:hydrolase activity"/>
    <property type="evidence" value="ECO:0007669"/>
    <property type="project" value="UniProtKB-KW"/>
</dbReference>
<dbReference type="PANTHER" id="PTHR12131:SF1">
    <property type="entry name" value="ATP-DEPENDENT RNA HELICASE SUPV3L1, MITOCHONDRIAL-RELATED"/>
    <property type="match status" value="1"/>
</dbReference>
<dbReference type="OrthoDB" id="6692397at2759"/>
<accession>A0A9W9TWS3</accession>
<dbReference type="Pfam" id="PF12513">
    <property type="entry name" value="SUV3_C"/>
    <property type="match status" value="1"/>
</dbReference>
<dbReference type="FunFam" id="1.20.272.40:FF:000002">
    <property type="entry name" value="ATP-dependent RNA helicase SUV3, mitochondrial"/>
    <property type="match status" value="1"/>
</dbReference>
<dbReference type="AlphaFoldDB" id="A0A9W9TWS3"/>
<evidence type="ECO:0000313" key="8">
    <source>
        <dbReference type="Proteomes" id="UP001150941"/>
    </source>
</evidence>
<sequence length="757" mass="84391">MQCVGMSRRSLVGIWRLFPRTLDRPFTTSSPLLRSKKRQKQNEHPKGGSERQGSDAKKIAKALGSVRKPPSITEQRNFSQMVEAALLDCKTRLRGLGELPSTWDRFERQVINACRVTDSNRPQKTGPLTILRAAMHKAYITAGAQGLRDEIEYMVYAEDLTDKFSAPNLEAQQRLADLRHPPRVVSSRSSDSTNNSSSRKTYHALKRLETSKNGFYAGPLRLLAQEVYHRFKDQGIPSSLVTGDEVKSPEDGQIPHIVSNTVEMVSMGQEFEVGVIDEIQMIADSKRGWAWTRAVLGAITHELHLCGEVRAVPLIRELCALTGDKLEIHRYERLNGLEVAQKSIRGDLSKLEKGDCLVVFSRVGIHTFKQEIEKATGRRVAIVYGGLPAEIRTQQANLFNDPDNDYDFLVASDAIGMGLNLSIKRVIFETLIKRTKQGLKRLTVSDIRQIGGRAGRYRAAGSTETVQDAGIVTSFDEVDLPHIKEAMDTEPPPIRSAGIWPPNFVIHKLAAYFPPGTPFEYIIKRLLELVQTNPLFFICEGESQLANAEIIDSVSQLSVTDQLTLMAAPMDSKGSLRDVCCSFADCVAENSQGRLLEIPGLNLEILQSPVSGNRNYLSELEALHQSMILYSWLSFRFGGVFTDRTLAAHVKEITEQRMIRALTEFSANKTLRRNTALRREIALQKQLLLEKQAMAQSGIEVPSGDDAVEDAPLSEIEWPDDAEAAESEAPLEGFENSTHDEVMSHPQPQTPVMYNTV</sequence>
<dbReference type="Pfam" id="PF00271">
    <property type="entry name" value="Helicase_C"/>
    <property type="match status" value="1"/>
</dbReference>
<dbReference type="PROSITE" id="PS51194">
    <property type="entry name" value="HELICASE_CTER"/>
    <property type="match status" value="1"/>
</dbReference>
<feature type="compositionally biased region" description="Polar residues" evidence="5">
    <location>
        <begin position="746"/>
        <end position="757"/>
    </location>
</feature>
<feature type="compositionally biased region" description="Basic and acidic residues" evidence="5">
    <location>
        <begin position="40"/>
        <end position="57"/>
    </location>
</feature>
<feature type="region of interest" description="Disordered" evidence="5">
    <location>
        <begin position="28"/>
        <end position="57"/>
    </location>
</feature>
<keyword evidence="2" id="KW-0378">Hydrolase</keyword>
<dbReference type="SUPFAM" id="SSF52540">
    <property type="entry name" value="P-loop containing nucleoside triphosphate hydrolases"/>
    <property type="match status" value="2"/>
</dbReference>
<dbReference type="GO" id="GO:0000965">
    <property type="term" value="P:mitochondrial RNA 3'-end processing"/>
    <property type="evidence" value="ECO:0007669"/>
    <property type="project" value="TreeGrafter"/>
</dbReference>
<keyword evidence="4" id="KW-0067">ATP-binding</keyword>
<dbReference type="GO" id="GO:0004386">
    <property type="term" value="F:helicase activity"/>
    <property type="evidence" value="ECO:0007669"/>
    <property type="project" value="UniProtKB-KW"/>
</dbReference>
<gene>
    <name evidence="7" type="ORF">N7468_001679</name>
</gene>
<evidence type="ECO:0000256" key="5">
    <source>
        <dbReference type="SAM" id="MobiDB-lite"/>
    </source>
</evidence>
<evidence type="ECO:0000256" key="4">
    <source>
        <dbReference type="ARBA" id="ARBA00022840"/>
    </source>
</evidence>
<keyword evidence="1" id="KW-0547">Nucleotide-binding</keyword>
<dbReference type="Gene3D" id="3.40.50.300">
    <property type="entry name" value="P-loop containing nucleotide triphosphate hydrolases"/>
    <property type="match status" value="2"/>
</dbReference>
<dbReference type="InterPro" id="IPR055206">
    <property type="entry name" value="DEXQc_SUV3"/>
</dbReference>
<dbReference type="RefSeq" id="XP_058334117.1">
    <property type="nucleotide sequence ID" value="XM_058470976.1"/>
</dbReference>
<feature type="compositionally biased region" description="Low complexity" evidence="5">
    <location>
        <begin position="186"/>
        <end position="199"/>
    </location>
</feature>
<dbReference type="Gene3D" id="1.20.58.1080">
    <property type="match status" value="1"/>
</dbReference>
<comment type="caution">
    <text evidence="7">The sequence shown here is derived from an EMBL/GenBank/DDBJ whole genome shotgun (WGS) entry which is preliminary data.</text>
</comment>
<evidence type="ECO:0000256" key="2">
    <source>
        <dbReference type="ARBA" id="ARBA00022801"/>
    </source>
</evidence>